<feature type="region of interest" description="Disordered" evidence="1">
    <location>
        <begin position="197"/>
        <end position="247"/>
    </location>
</feature>
<dbReference type="PANTHER" id="PTHR47380:SF4">
    <property type="entry name" value="OS02G0533000 PROTEIN"/>
    <property type="match status" value="1"/>
</dbReference>
<dbReference type="AlphaFoldDB" id="A0A7S0KNA2"/>
<evidence type="ECO:0000313" key="3">
    <source>
        <dbReference type="EMBL" id="CAD8585481.1"/>
    </source>
</evidence>
<accession>A0A7S0KNA2</accession>
<proteinExistence type="predicted"/>
<evidence type="ECO:0000256" key="1">
    <source>
        <dbReference type="SAM" id="MobiDB-lite"/>
    </source>
</evidence>
<sequence>MSADDALYAAIERDLNGRTRFTLGDLLLAAPTLDQSAERLRARLIIALERAGGHLEVAERDVIYVVPARVRRAIAVRDIGERARRARARTWRALARATRIAFGAFLVVSVTIVAAAVIAMVVIALSRGHQRGSGGGGGVAPVLPTYGRSGRLDADFWFYLYMRDLMQLSLYHDAVRAERMRAAREFGIREVVAEGVPVKGGGASTSGHDANDDEGDPNRATPPAHRATPQAMRAPPGDDGEDSEDEDDWLDMKRELSFMESIYAFVFGRGDPNESLDVRRWRAIGALLRVNRGSVFAEQVAPFLDSYLLPKEDYAEVQHGLFGAFFSVFAHIKRTLSKKRDAEADASAMHEGYMLEVMTRFNGYADASDDGKLVYVFPALQVTTIEPSTSSARRATPMPSCVPSPSPPPIYERVKLLWERGEKMPLVVALGILNVVLIWVFRAAGGMDFTPPRQPLDKRQVQTMGRRAGRFRDVGVEQPGGAEYAEPPLVILFLELFPKLCKAMMPLLMVYACIFFALPCTRACLTVIENSRIRRRNGIRRARVASILQIALNETDKQRAAHSKQALEVVV</sequence>
<feature type="transmembrane region" description="Helical" evidence="2">
    <location>
        <begin position="503"/>
        <end position="528"/>
    </location>
</feature>
<evidence type="ECO:0000256" key="2">
    <source>
        <dbReference type="SAM" id="Phobius"/>
    </source>
</evidence>
<keyword evidence="2" id="KW-0472">Membrane</keyword>
<dbReference type="PANTHER" id="PTHR47380">
    <property type="entry name" value="OS02G0533000 PROTEIN"/>
    <property type="match status" value="1"/>
</dbReference>
<feature type="compositionally biased region" description="Acidic residues" evidence="1">
    <location>
        <begin position="238"/>
        <end position="247"/>
    </location>
</feature>
<feature type="transmembrane region" description="Helical" evidence="2">
    <location>
        <begin position="100"/>
        <end position="125"/>
    </location>
</feature>
<dbReference type="EMBL" id="HBEW01006468">
    <property type="protein sequence ID" value="CAD8585481.1"/>
    <property type="molecule type" value="Transcribed_RNA"/>
</dbReference>
<organism evidence="3">
    <name type="scientific">Ostreococcus mediterraneus</name>
    <dbReference type="NCBI Taxonomy" id="1486918"/>
    <lineage>
        <taxon>Eukaryota</taxon>
        <taxon>Viridiplantae</taxon>
        <taxon>Chlorophyta</taxon>
        <taxon>Mamiellophyceae</taxon>
        <taxon>Mamiellales</taxon>
        <taxon>Bathycoccaceae</taxon>
        <taxon>Ostreococcus</taxon>
    </lineage>
</organism>
<name>A0A7S0KNA2_9CHLO</name>
<protein>
    <submittedName>
        <fullName evidence="3">Uncharacterized protein</fullName>
    </submittedName>
</protein>
<dbReference type="InterPro" id="IPR044200">
    <property type="entry name" value="At5g03900-like"/>
</dbReference>
<keyword evidence="2" id="KW-1133">Transmembrane helix</keyword>
<gene>
    <name evidence="3" type="ORF">OMED0929_LOCUS5466</name>
</gene>
<reference evidence="3" key="1">
    <citation type="submission" date="2021-01" db="EMBL/GenBank/DDBJ databases">
        <authorList>
            <person name="Corre E."/>
            <person name="Pelletier E."/>
            <person name="Niang G."/>
            <person name="Scheremetjew M."/>
            <person name="Finn R."/>
            <person name="Kale V."/>
            <person name="Holt S."/>
            <person name="Cochrane G."/>
            <person name="Meng A."/>
            <person name="Brown T."/>
            <person name="Cohen L."/>
        </authorList>
    </citation>
    <scope>NUCLEOTIDE SEQUENCE</scope>
    <source>
        <strain evidence="3">Clade-D-RCC2572</strain>
    </source>
</reference>
<keyword evidence="2" id="KW-0812">Transmembrane</keyword>